<feature type="compositionally biased region" description="Low complexity" evidence="1">
    <location>
        <begin position="1"/>
        <end position="13"/>
    </location>
</feature>
<evidence type="ECO:0000313" key="3">
    <source>
        <dbReference type="EMBL" id="KAJ6832239.1"/>
    </source>
</evidence>
<evidence type="ECO:0000313" key="5">
    <source>
        <dbReference type="Proteomes" id="UP001140949"/>
    </source>
</evidence>
<feature type="compositionally biased region" description="Polar residues" evidence="1">
    <location>
        <begin position="14"/>
        <end position="27"/>
    </location>
</feature>
<organism evidence="2 5">
    <name type="scientific">Iris pallida</name>
    <name type="common">Sweet iris</name>
    <dbReference type="NCBI Taxonomy" id="29817"/>
    <lineage>
        <taxon>Eukaryota</taxon>
        <taxon>Viridiplantae</taxon>
        <taxon>Streptophyta</taxon>
        <taxon>Embryophyta</taxon>
        <taxon>Tracheophyta</taxon>
        <taxon>Spermatophyta</taxon>
        <taxon>Magnoliopsida</taxon>
        <taxon>Liliopsida</taxon>
        <taxon>Asparagales</taxon>
        <taxon>Iridaceae</taxon>
        <taxon>Iridoideae</taxon>
        <taxon>Irideae</taxon>
        <taxon>Iris</taxon>
    </lineage>
</organism>
<dbReference type="EMBL" id="JANAVB010041699">
    <property type="protein sequence ID" value="KAJ6795831.1"/>
    <property type="molecule type" value="Genomic_DNA"/>
</dbReference>
<sequence length="34" mass="3711">MSSSSQPSHLSRSPKANPNPDTSSTPKYKTLNKH</sequence>
<dbReference type="AlphaFoldDB" id="A0AAX6DVT8"/>
<accession>A0AAX6DVT8</accession>
<gene>
    <name evidence="2" type="ORF">M6B38_224575</name>
    <name evidence="3" type="ORF">M6B38_343725</name>
    <name evidence="4" type="ORF">M6B38_343730</name>
</gene>
<dbReference type="EMBL" id="JANAVB010016195">
    <property type="protein sequence ID" value="KAJ6832240.1"/>
    <property type="molecule type" value="Genomic_DNA"/>
</dbReference>
<protein>
    <submittedName>
        <fullName evidence="2">Uncharacterized protein</fullName>
    </submittedName>
</protein>
<feature type="region of interest" description="Disordered" evidence="1">
    <location>
        <begin position="1"/>
        <end position="34"/>
    </location>
</feature>
<proteinExistence type="predicted"/>
<name>A0AAX6DVT8_IRIPA</name>
<keyword evidence="5" id="KW-1185">Reference proteome</keyword>
<reference evidence="2" key="2">
    <citation type="submission" date="2023-04" db="EMBL/GenBank/DDBJ databases">
        <authorList>
            <person name="Bruccoleri R.E."/>
            <person name="Oakeley E.J."/>
            <person name="Faust A.-M."/>
            <person name="Dessus-Babus S."/>
            <person name="Altorfer M."/>
            <person name="Burckhardt D."/>
            <person name="Oertli M."/>
            <person name="Naumann U."/>
            <person name="Petersen F."/>
            <person name="Wong J."/>
        </authorList>
    </citation>
    <scope>NUCLEOTIDE SEQUENCE</scope>
    <source>
        <strain evidence="2">GSM-AAB239-AS_SAM_17_03QT</strain>
        <tissue evidence="2">Leaf</tissue>
    </source>
</reference>
<comment type="caution">
    <text evidence="2">The sequence shown here is derived from an EMBL/GenBank/DDBJ whole genome shotgun (WGS) entry which is preliminary data.</text>
</comment>
<dbReference type="EMBL" id="JANAVB010016195">
    <property type="protein sequence ID" value="KAJ6832239.1"/>
    <property type="molecule type" value="Genomic_DNA"/>
</dbReference>
<evidence type="ECO:0000313" key="4">
    <source>
        <dbReference type="EMBL" id="KAJ6832240.1"/>
    </source>
</evidence>
<evidence type="ECO:0000256" key="1">
    <source>
        <dbReference type="SAM" id="MobiDB-lite"/>
    </source>
</evidence>
<evidence type="ECO:0000313" key="2">
    <source>
        <dbReference type="EMBL" id="KAJ6795831.1"/>
    </source>
</evidence>
<dbReference type="Proteomes" id="UP001140949">
    <property type="component" value="Unassembled WGS sequence"/>
</dbReference>
<reference evidence="2" key="1">
    <citation type="journal article" date="2023" name="GigaByte">
        <title>Genome assembly of the bearded iris, Iris pallida Lam.</title>
        <authorList>
            <person name="Bruccoleri R.E."/>
            <person name="Oakeley E.J."/>
            <person name="Faust A.M.E."/>
            <person name="Altorfer M."/>
            <person name="Dessus-Babus S."/>
            <person name="Burckhardt D."/>
            <person name="Oertli M."/>
            <person name="Naumann U."/>
            <person name="Petersen F."/>
            <person name="Wong J."/>
        </authorList>
    </citation>
    <scope>NUCLEOTIDE SEQUENCE</scope>
    <source>
        <strain evidence="2">GSM-AAB239-AS_SAM_17_03QT</strain>
    </source>
</reference>